<keyword evidence="3" id="KW-1185">Reference proteome</keyword>
<name>A0A378LMR6_9GAMM</name>
<dbReference type="STRING" id="1122170.GCA_000701265_02301"/>
<keyword evidence="1" id="KW-0732">Signal</keyword>
<evidence type="ECO:0000313" key="2">
    <source>
        <dbReference type="EMBL" id="STY28206.1"/>
    </source>
</evidence>
<dbReference type="AlphaFoldDB" id="A0A378LMR6"/>
<dbReference type="OrthoDB" id="5653147at2"/>
<feature type="signal peptide" evidence="1">
    <location>
        <begin position="1"/>
        <end position="18"/>
    </location>
</feature>
<dbReference type="EMBL" id="UGPB01000001">
    <property type="protein sequence ID" value="STY28206.1"/>
    <property type="molecule type" value="Genomic_DNA"/>
</dbReference>
<organism evidence="2 3">
    <name type="scientific">Legionella wadsworthii</name>
    <dbReference type="NCBI Taxonomy" id="28088"/>
    <lineage>
        <taxon>Bacteria</taxon>
        <taxon>Pseudomonadati</taxon>
        <taxon>Pseudomonadota</taxon>
        <taxon>Gammaproteobacteria</taxon>
        <taxon>Legionellales</taxon>
        <taxon>Legionellaceae</taxon>
        <taxon>Legionella</taxon>
    </lineage>
</organism>
<evidence type="ECO:0000313" key="3">
    <source>
        <dbReference type="Proteomes" id="UP000255297"/>
    </source>
</evidence>
<protein>
    <recommendedName>
        <fullName evidence="4">Secreted protein</fullName>
    </recommendedName>
</protein>
<accession>A0A378LMR6</accession>
<reference evidence="2 3" key="1">
    <citation type="submission" date="2018-06" db="EMBL/GenBank/DDBJ databases">
        <authorList>
            <consortium name="Pathogen Informatics"/>
            <person name="Doyle S."/>
        </authorList>
    </citation>
    <scope>NUCLEOTIDE SEQUENCE [LARGE SCALE GENOMIC DNA]</scope>
    <source>
        <strain evidence="2 3">NCTC11532</strain>
    </source>
</reference>
<gene>
    <name evidence="2" type="ORF">NCTC11532_00376</name>
</gene>
<evidence type="ECO:0008006" key="4">
    <source>
        <dbReference type="Google" id="ProtNLM"/>
    </source>
</evidence>
<proteinExistence type="predicted"/>
<sequence length="136" mass="15203">MKFIIFLILCVTTFTAFAETDYCDLASESLYADPSNLISVIKINTTRTALYSSTVETSQDCQNYNLLFSVKNPDVIKTKHGLCAVLPAEEIKPGLCSLNIKVCVSETECQDVIIRLTSENNHYTKADPAIYEMDFN</sequence>
<feature type="chain" id="PRO_5016772786" description="Secreted protein" evidence="1">
    <location>
        <begin position="19"/>
        <end position="136"/>
    </location>
</feature>
<evidence type="ECO:0000256" key="1">
    <source>
        <dbReference type="SAM" id="SignalP"/>
    </source>
</evidence>
<dbReference type="Proteomes" id="UP000255297">
    <property type="component" value="Unassembled WGS sequence"/>
</dbReference>
<dbReference type="RefSeq" id="WP_031562976.1">
    <property type="nucleotide sequence ID" value="NZ_CAAAIS010000002.1"/>
</dbReference>